<feature type="compositionally biased region" description="Basic and acidic residues" evidence="1">
    <location>
        <begin position="58"/>
        <end position="84"/>
    </location>
</feature>
<name>D2S3N3_HALTV</name>
<geneLocation type="plasmid" evidence="2 3">
    <name>pHTUR05</name>
</geneLocation>
<proteinExistence type="predicted"/>
<feature type="region of interest" description="Disordered" evidence="1">
    <location>
        <begin position="233"/>
        <end position="256"/>
    </location>
</feature>
<dbReference type="GeneID" id="8745898"/>
<dbReference type="HOGENOM" id="CLU_1084195_0_0_2"/>
<dbReference type="EMBL" id="CP001865">
    <property type="protein sequence ID" value="ADB63980.1"/>
    <property type="molecule type" value="Genomic_DNA"/>
</dbReference>
<evidence type="ECO:0000256" key="1">
    <source>
        <dbReference type="SAM" id="MobiDB-lite"/>
    </source>
</evidence>
<keyword evidence="3" id="KW-1185">Reference proteome</keyword>
<dbReference type="RefSeq" id="WP_012946219.1">
    <property type="nucleotide sequence ID" value="NC_013748.1"/>
</dbReference>
<dbReference type="AlphaFoldDB" id="D2S3N3"/>
<dbReference type="Proteomes" id="UP000001903">
    <property type="component" value="Plasmid pHTUR05"/>
</dbReference>
<feature type="compositionally biased region" description="Acidic residues" evidence="1">
    <location>
        <begin position="132"/>
        <end position="150"/>
    </location>
</feature>
<feature type="region of interest" description="Disordered" evidence="1">
    <location>
        <begin position="58"/>
        <end position="171"/>
    </location>
</feature>
<keyword evidence="2" id="KW-0614">Plasmid</keyword>
<organism evidence="2 3">
    <name type="scientific">Haloterrigena turkmenica (strain ATCC 51198 / DSM 5511 / JCM 9101 / NCIMB 13204 / VKM B-1734 / 4k)</name>
    <name type="common">Halococcus turkmenicus</name>
    <dbReference type="NCBI Taxonomy" id="543526"/>
    <lineage>
        <taxon>Archaea</taxon>
        <taxon>Methanobacteriati</taxon>
        <taxon>Methanobacteriota</taxon>
        <taxon>Stenosarchaea group</taxon>
        <taxon>Halobacteria</taxon>
        <taxon>Halobacteriales</taxon>
        <taxon>Natrialbaceae</taxon>
        <taxon>Haloterrigena</taxon>
    </lineage>
</organism>
<accession>D2S3N3</accession>
<dbReference type="KEGG" id="htu:Htur_5093"/>
<reference evidence="2 3" key="1">
    <citation type="journal article" date="2010" name="Stand. Genomic Sci.">
        <title>Complete genome sequence of Haloterrigena turkmenica type strain (4k).</title>
        <authorList>
            <person name="Saunders E."/>
            <person name="Tindall B.J."/>
            <person name="Fahnrich R."/>
            <person name="Lapidus A."/>
            <person name="Copeland A."/>
            <person name="Del Rio T.G."/>
            <person name="Lucas S."/>
            <person name="Chen F."/>
            <person name="Tice H."/>
            <person name="Cheng J.F."/>
            <person name="Han C."/>
            <person name="Detter J.C."/>
            <person name="Bruce D."/>
            <person name="Goodwin L."/>
            <person name="Chain P."/>
            <person name="Pitluck S."/>
            <person name="Pati A."/>
            <person name="Ivanova N."/>
            <person name="Mavromatis K."/>
            <person name="Chen A."/>
            <person name="Palaniappan K."/>
            <person name="Land M."/>
            <person name="Hauser L."/>
            <person name="Chang Y.J."/>
            <person name="Jeffries C.D."/>
            <person name="Brettin T."/>
            <person name="Rohde M."/>
            <person name="Goker M."/>
            <person name="Bristow J."/>
            <person name="Eisen J.A."/>
            <person name="Markowitz V."/>
            <person name="Hugenholtz P."/>
            <person name="Klenk H.P."/>
            <person name="Kyrpides N.C."/>
        </authorList>
    </citation>
    <scope>NUCLEOTIDE SEQUENCE [LARGE SCALE GENOMIC DNA]</scope>
    <source>
        <strain evidence="3">ATCC 51198 / DSM 5511 / JCM 9101 / NCIMB 13204 / VKM B-1734 / 4k</strain>
    </source>
</reference>
<evidence type="ECO:0000313" key="2">
    <source>
        <dbReference type="EMBL" id="ADB63980.1"/>
    </source>
</evidence>
<protein>
    <submittedName>
        <fullName evidence="2">Uncharacterized protein</fullName>
    </submittedName>
</protein>
<dbReference type="OrthoDB" id="206539at2157"/>
<evidence type="ECO:0000313" key="3">
    <source>
        <dbReference type="Proteomes" id="UP000001903"/>
    </source>
</evidence>
<gene>
    <name evidence="2" type="ordered locus">Htur_5093</name>
</gene>
<sequence length="256" mass="27981">MSMPVYTNASERFPCDDDILEAAPENPVRFLAGSDLAWQAMVDGIDSLERLEAYRQAEKRHIQRENPSEKTRVHKYIDNRERELTGSVSEPTSEETSDEDREPPVRSPTPETTPDAEADPVPATDGGTELSYSEEDTATDEPDVSDEPEADPGPTEPSDLETHPDATALEAGRVLVVELETEDDEPAVTEYVWPAEPGADLPYILESHTDDAADPEQLTLSKADLFDRVRNDNPEERPIADVPIDAPAGAATGGAE</sequence>
<feature type="compositionally biased region" description="Acidic residues" evidence="1">
    <location>
        <begin position="92"/>
        <end position="101"/>
    </location>
</feature>